<dbReference type="RefSeq" id="WP_073049121.1">
    <property type="nucleotide sequence ID" value="NZ_FQZL01000010.1"/>
</dbReference>
<evidence type="ECO:0000256" key="5">
    <source>
        <dbReference type="PROSITE-ProRule" id="PRU10015"/>
    </source>
</evidence>
<dbReference type="SUPFAM" id="SSF50249">
    <property type="entry name" value="Nucleic acid-binding proteins"/>
    <property type="match status" value="1"/>
</dbReference>
<feature type="binding site" evidence="4">
    <location>
        <position position="287"/>
    </location>
    <ligand>
        <name>S-adenosyl-L-methionine</name>
        <dbReference type="ChEBI" id="CHEBI:59789"/>
    </ligand>
</feature>
<evidence type="ECO:0000256" key="1">
    <source>
        <dbReference type="ARBA" id="ARBA00022603"/>
    </source>
</evidence>
<dbReference type="PROSITE" id="PS51687">
    <property type="entry name" value="SAM_MT_RNA_M5U"/>
    <property type="match status" value="1"/>
</dbReference>
<feature type="binding site" evidence="4">
    <location>
        <position position="337"/>
    </location>
    <ligand>
        <name>S-adenosyl-L-methionine</name>
        <dbReference type="ChEBI" id="CHEBI:59789"/>
    </ligand>
</feature>
<evidence type="ECO:0000256" key="2">
    <source>
        <dbReference type="ARBA" id="ARBA00022679"/>
    </source>
</evidence>
<dbReference type="InterPro" id="IPR030390">
    <property type="entry name" value="MeTrfase_TrmA_AS"/>
</dbReference>
<dbReference type="InterPro" id="IPR010280">
    <property type="entry name" value="U5_MeTrfase_fam"/>
</dbReference>
<dbReference type="Gene3D" id="2.40.50.1070">
    <property type="match status" value="1"/>
</dbReference>
<dbReference type="AlphaFoldDB" id="A0A1M6G9N9"/>
<reference evidence="7 8" key="1">
    <citation type="submission" date="2016-11" db="EMBL/GenBank/DDBJ databases">
        <authorList>
            <person name="Jaros S."/>
            <person name="Januszkiewicz K."/>
            <person name="Wedrychowicz H."/>
        </authorList>
    </citation>
    <scope>NUCLEOTIDE SEQUENCE [LARGE SCALE GENOMIC DNA]</scope>
    <source>
        <strain evidence="7 8">DSM 17477</strain>
    </source>
</reference>
<dbReference type="PROSITE" id="PS50926">
    <property type="entry name" value="TRAM"/>
    <property type="match status" value="1"/>
</dbReference>
<accession>A0A1M6G9N9</accession>
<dbReference type="CDD" id="cd02440">
    <property type="entry name" value="AdoMet_MTases"/>
    <property type="match status" value="1"/>
</dbReference>
<feature type="active site" description="Nucleophile" evidence="4">
    <location>
        <position position="412"/>
    </location>
</feature>
<feature type="active site" evidence="5">
    <location>
        <position position="412"/>
    </location>
</feature>
<dbReference type="InterPro" id="IPR029063">
    <property type="entry name" value="SAM-dependent_MTases_sf"/>
</dbReference>
<dbReference type="PANTHER" id="PTHR11061">
    <property type="entry name" value="RNA M5U METHYLTRANSFERASE"/>
    <property type="match status" value="1"/>
</dbReference>
<dbReference type="FunFam" id="2.40.50.1070:FF:000003">
    <property type="entry name" value="23S rRNA (Uracil-5-)-methyltransferase RumA"/>
    <property type="match status" value="1"/>
</dbReference>
<protein>
    <submittedName>
        <fullName evidence="7">23S rRNA (Uracil1939-C5)-methyltransferase</fullName>
    </submittedName>
</protein>
<name>A0A1M6G9N9_9FIRM</name>
<dbReference type="PROSITE" id="PS01230">
    <property type="entry name" value="TRMA_1"/>
    <property type="match status" value="1"/>
</dbReference>
<dbReference type="Pfam" id="PF01938">
    <property type="entry name" value="TRAM"/>
    <property type="match status" value="1"/>
</dbReference>
<evidence type="ECO:0000256" key="3">
    <source>
        <dbReference type="ARBA" id="ARBA00022691"/>
    </source>
</evidence>
<evidence type="ECO:0000313" key="8">
    <source>
        <dbReference type="Proteomes" id="UP000184052"/>
    </source>
</evidence>
<dbReference type="Gene3D" id="2.40.50.140">
    <property type="entry name" value="Nucleic acid-binding proteins"/>
    <property type="match status" value="1"/>
</dbReference>
<dbReference type="PANTHER" id="PTHR11061:SF30">
    <property type="entry name" value="TRNA (URACIL(54)-C(5))-METHYLTRANSFERASE"/>
    <property type="match status" value="1"/>
</dbReference>
<dbReference type="OrthoDB" id="9804590at2"/>
<dbReference type="Gene3D" id="3.40.50.150">
    <property type="entry name" value="Vaccinia Virus protein VP39"/>
    <property type="match status" value="1"/>
</dbReference>
<organism evidence="7 8">
    <name type="scientific">Dethiosulfatibacter aminovorans DSM 17477</name>
    <dbReference type="NCBI Taxonomy" id="1121476"/>
    <lineage>
        <taxon>Bacteria</taxon>
        <taxon>Bacillati</taxon>
        <taxon>Bacillota</taxon>
        <taxon>Tissierellia</taxon>
        <taxon>Dethiosulfatibacter</taxon>
    </lineage>
</organism>
<proteinExistence type="inferred from homology"/>
<feature type="binding site" evidence="4">
    <location>
        <position position="385"/>
    </location>
    <ligand>
        <name>S-adenosyl-L-methionine</name>
        <dbReference type="ChEBI" id="CHEBI:59789"/>
    </ligand>
</feature>
<feature type="domain" description="TRAM" evidence="6">
    <location>
        <begin position="6"/>
        <end position="64"/>
    </location>
</feature>
<comment type="similarity">
    <text evidence="4">Belongs to the class I-like SAM-binding methyltransferase superfamily. RNA M5U methyltransferase family.</text>
</comment>
<dbReference type="InterPro" id="IPR012340">
    <property type="entry name" value="NA-bd_OB-fold"/>
</dbReference>
<dbReference type="InterPro" id="IPR002792">
    <property type="entry name" value="TRAM_dom"/>
</dbReference>
<dbReference type="NCBIfam" id="TIGR00479">
    <property type="entry name" value="rumA"/>
    <property type="match status" value="1"/>
</dbReference>
<dbReference type="GO" id="GO:0070041">
    <property type="term" value="F:rRNA (uridine-C5-)-methyltransferase activity"/>
    <property type="evidence" value="ECO:0007669"/>
    <property type="project" value="TreeGrafter"/>
</dbReference>
<dbReference type="SUPFAM" id="SSF53335">
    <property type="entry name" value="S-adenosyl-L-methionine-dependent methyltransferases"/>
    <property type="match status" value="1"/>
</dbReference>
<gene>
    <name evidence="7" type="ORF">SAMN02745751_01663</name>
</gene>
<feature type="binding site" evidence="4">
    <location>
        <position position="316"/>
    </location>
    <ligand>
        <name>S-adenosyl-L-methionine</name>
        <dbReference type="ChEBI" id="CHEBI:59789"/>
    </ligand>
</feature>
<sequence length="456" mass="51989">MQENVEFKVNDIMEVEIVDINHRGQGVARIDGFVVFVDDLIMGDEARIRIIEKKKNYGVGKLVELTKKSEYRTEPQCKYFWECGGCQTMHIVYDKQLEYKKNRVESEIRKAIGENDIKINETLGMENPYRYRNKGSFPVARHRGNVAIGAYKLGTHDIVDLDKCIIQHEAADRIVNTFRTLMEVLKLEPYDEIAHKGLVKHLMIRSNRKNEIMLIIVTSKNKLPNKSEIIGKLLEEIPEIKSIVLNVNERQTNVILGNKNKVIYGKPVLKDWIYDLEFSISPHSFFQVNPFQTEVLYSKALEYAELDEDKVVYDIYCGIGTISLAAARKSKHVYGIEIVQAAIDDAKKNAVKNTIENADFYCGKAEDVFPKLHSQGIDADIVIVDPPRKGCEKSVLETIITMKPEKVVYVSCNPSTLARDLKILGDGGYEILEVQPVDMFPHGTHVECVVKLECRH</sequence>
<dbReference type="GO" id="GO:0070475">
    <property type="term" value="P:rRNA base methylation"/>
    <property type="evidence" value="ECO:0007669"/>
    <property type="project" value="TreeGrafter"/>
</dbReference>
<dbReference type="FunFam" id="2.40.50.140:FF:000097">
    <property type="entry name" value="23S rRNA (uracil(1939)-C(5))-methyltransferase RlmD"/>
    <property type="match status" value="1"/>
</dbReference>
<evidence type="ECO:0000259" key="6">
    <source>
        <dbReference type="PROSITE" id="PS50926"/>
    </source>
</evidence>
<keyword evidence="3 4" id="KW-0949">S-adenosyl-L-methionine</keyword>
<dbReference type="EMBL" id="FQZL01000010">
    <property type="protein sequence ID" value="SHJ06690.1"/>
    <property type="molecule type" value="Genomic_DNA"/>
</dbReference>
<keyword evidence="1 4" id="KW-0489">Methyltransferase</keyword>
<dbReference type="STRING" id="1121476.SAMN02745751_01663"/>
<keyword evidence="8" id="KW-1185">Reference proteome</keyword>
<dbReference type="Proteomes" id="UP000184052">
    <property type="component" value="Unassembled WGS sequence"/>
</dbReference>
<dbReference type="Pfam" id="PF05958">
    <property type="entry name" value="tRNA_U5-meth_tr"/>
    <property type="match status" value="1"/>
</dbReference>
<keyword evidence="2 4" id="KW-0808">Transferase</keyword>
<dbReference type="FunFam" id="3.40.50.150:FF:000009">
    <property type="entry name" value="23S rRNA (Uracil(1939)-C(5))-methyltransferase RlmD"/>
    <property type="match status" value="1"/>
</dbReference>
<evidence type="ECO:0000313" key="7">
    <source>
        <dbReference type="EMBL" id="SHJ06690.1"/>
    </source>
</evidence>
<evidence type="ECO:0000256" key="4">
    <source>
        <dbReference type="PROSITE-ProRule" id="PRU01024"/>
    </source>
</evidence>